<evidence type="ECO:0000313" key="2">
    <source>
        <dbReference type="Proteomes" id="UP001293791"/>
    </source>
</evidence>
<keyword evidence="2" id="KW-1185">Reference proteome</keyword>
<gene>
    <name evidence="1" type="ORF">Cyrtocomes_00644</name>
</gene>
<reference evidence="1 2" key="1">
    <citation type="submission" date="2023-02" db="EMBL/GenBank/DDBJ databases">
        <title>Host association and intracellularity evolved multiple times independently in the Rickettsiales.</title>
        <authorList>
            <person name="Castelli M."/>
            <person name="Nardi T."/>
            <person name="Gammuto L."/>
            <person name="Bellinzona G."/>
            <person name="Sabaneyeva E."/>
            <person name="Potekhin A."/>
            <person name="Serra V."/>
            <person name="Petroni G."/>
            <person name="Sassera D."/>
        </authorList>
    </citation>
    <scope>NUCLEOTIDE SEQUENCE [LARGE SCALE GENOMIC DNA]</scope>
    <source>
        <strain evidence="1 2">BOD18</strain>
    </source>
</reference>
<accession>A0ABU5L812</accession>
<evidence type="ECO:0000313" key="1">
    <source>
        <dbReference type="EMBL" id="MDZ5762266.1"/>
    </source>
</evidence>
<dbReference type="Proteomes" id="UP001293791">
    <property type="component" value="Unassembled WGS sequence"/>
</dbReference>
<dbReference type="EMBL" id="JARGYT010000033">
    <property type="protein sequence ID" value="MDZ5762266.1"/>
    <property type="molecule type" value="Genomic_DNA"/>
</dbReference>
<comment type="caution">
    <text evidence="1">The sequence shown here is derived from an EMBL/GenBank/DDBJ whole genome shotgun (WGS) entry which is preliminary data.</text>
</comment>
<sequence length="77" mass="8732">MIGTKIHFGNSSISVDERKENFFSFGSSIIFSYHINKNINLTFEAGFRDVHGDIILKDKVVNQAKNTSIDFGVKFVF</sequence>
<proteinExistence type="predicted"/>
<name>A0ABU5L812_9RICK</name>
<protein>
    <recommendedName>
        <fullName evidence="3">Outer membrane protein beta-barrel domain-containing protein</fullName>
    </recommendedName>
</protein>
<evidence type="ECO:0008006" key="3">
    <source>
        <dbReference type="Google" id="ProtNLM"/>
    </source>
</evidence>
<organism evidence="1 2">
    <name type="scientific">Candidatus Cyrtobacter comes</name>
    <dbReference type="NCBI Taxonomy" id="675776"/>
    <lineage>
        <taxon>Bacteria</taxon>
        <taxon>Pseudomonadati</taxon>
        <taxon>Pseudomonadota</taxon>
        <taxon>Alphaproteobacteria</taxon>
        <taxon>Rickettsiales</taxon>
        <taxon>Candidatus Midichloriaceae</taxon>
        <taxon>Candidatus Cyrtobacter</taxon>
    </lineage>
</organism>